<accession>A0A655CMV6</accession>
<evidence type="ECO:0000256" key="1">
    <source>
        <dbReference type="SAM" id="Phobius"/>
    </source>
</evidence>
<evidence type="ECO:0000313" key="2">
    <source>
        <dbReference type="EMBL" id="CNU21247.1"/>
    </source>
</evidence>
<organism evidence="2 3">
    <name type="scientific">Salmonella enterica subsp. enterica serovar Bovismorbificans</name>
    <dbReference type="NCBI Taxonomy" id="58097"/>
    <lineage>
        <taxon>Bacteria</taxon>
        <taxon>Pseudomonadati</taxon>
        <taxon>Pseudomonadota</taxon>
        <taxon>Gammaproteobacteria</taxon>
        <taxon>Enterobacterales</taxon>
        <taxon>Enterobacteriaceae</taxon>
        <taxon>Salmonella</taxon>
    </lineage>
</organism>
<feature type="transmembrane region" description="Helical" evidence="1">
    <location>
        <begin position="183"/>
        <end position="200"/>
    </location>
</feature>
<sequence>MQFCRFFLCFCPNGQFDRFGFRILRRGDQSDLLGAIRFGGLAGGFYVLLGANRIGQRVVGARFRLRLLLGFGGNGDRFRLVGDFCHLLLFYLFNTYFTLGLNFPGPYCLLTFDLRLLDLPLSKNARLFCFTMALGLKSGNFGVLFGGAGFNLLLLLQSHKGFLLLDFQLAFKRVAVLFAHRHFHILFHFITFTTAAFGFLRQFRQTFGIKGVVWVEMLFGRLVKVG</sequence>
<protein>
    <submittedName>
        <fullName evidence="2">Uncharacterized protein</fullName>
    </submittedName>
</protein>
<name>A0A655CMV6_SALET</name>
<keyword evidence="1" id="KW-1133">Transmembrane helix</keyword>
<keyword evidence="1" id="KW-0812">Transmembrane</keyword>
<proteinExistence type="predicted"/>
<feature type="transmembrane region" description="Helical" evidence="1">
    <location>
        <begin position="32"/>
        <end position="49"/>
    </location>
</feature>
<feature type="transmembrane region" description="Helical" evidence="1">
    <location>
        <begin position="87"/>
        <end position="105"/>
    </location>
</feature>
<reference evidence="2 3" key="1">
    <citation type="submission" date="2015-03" db="EMBL/GenBank/DDBJ databases">
        <authorList>
            <consortium name="Pathogen Informatics"/>
        </authorList>
    </citation>
    <scope>NUCLEOTIDE SEQUENCE [LARGE SCALE GENOMIC DNA]</scope>
    <source>
        <strain evidence="2 3">A1104</strain>
    </source>
</reference>
<dbReference type="Proteomes" id="UP000041314">
    <property type="component" value="Unassembled WGS sequence"/>
</dbReference>
<dbReference type="EMBL" id="CQPA01000014">
    <property type="protein sequence ID" value="CNU21247.1"/>
    <property type="molecule type" value="Genomic_DNA"/>
</dbReference>
<keyword evidence="1" id="KW-0472">Membrane</keyword>
<dbReference type="AlphaFoldDB" id="A0A655CMV6"/>
<feature type="transmembrane region" description="Helical" evidence="1">
    <location>
        <begin position="125"/>
        <end position="145"/>
    </location>
</feature>
<evidence type="ECO:0000313" key="3">
    <source>
        <dbReference type="Proteomes" id="UP000041314"/>
    </source>
</evidence>
<gene>
    <name evidence="2" type="ORF">ERS008198_02204</name>
</gene>